<dbReference type="RefSeq" id="XP_002502820.1">
    <property type="nucleotide sequence ID" value="XM_002502774.1"/>
</dbReference>
<dbReference type="FunCoup" id="C1E822">
    <property type="interactions" value="335"/>
</dbReference>
<evidence type="ECO:0000256" key="1">
    <source>
        <dbReference type="ARBA" id="ARBA00022603"/>
    </source>
</evidence>
<dbReference type="GO" id="GO:0008173">
    <property type="term" value="F:RNA methyltransferase activity"/>
    <property type="evidence" value="ECO:0007669"/>
    <property type="project" value="InterPro"/>
</dbReference>
<evidence type="ECO:0000256" key="4">
    <source>
        <dbReference type="PROSITE-ProRule" id="PRU01024"/>
    </source>
</evidence>
<organism evidence="6 7">
    <name type="scientific">Micromonas commoda (strain RCC299 / NOUM17 / CCMP2709)</name>
    <name type="common">Picoplanktonic green alga</name>
    <dbReference type="NCBI Taxonomy" id="296587"/>
    <lineage>
        <taxon>Eukaryota</taxon>
        <taxon>Viridiplantae</taxon>
        <taxon>Chlorophyta</taxon>
        <taxon>Mamiellophyceae</taxon>
        <taxon>Mamiellales</taxon>
        <taxon>Mamiellaceae</taxon>
        <taxon>Micromonas</taxon>
    </lineage>
</organism>
<keyword evidence="1 4" id="KW-0489">Methyltransferase</keyword>
<evidence type="ECO:0000256" key="5">
    <source>
        <dbReference type="SAM" id="MobiDB-lite"/>
    </source>
</evidence>
<dbReference type="KEGG" id="mis:MICPUN_59220"/>
<name>C1E822_MICCC</name>
<keyword evidence="2 4" id="KW-0808">Transferase</keyword>
<feature type="compositionally biased region" description="Basic and acidic residues" evidence="5">
    <location>
        <begin position="12"/>
        <end position="27"/>
    </location>
</feature>
<dbReference type="eggNOG" id="ENOG502QTKF">
    <property type="taxonomic scope" value="Eukaryota"/>
</dbReference>
<dbReference type="InterPro" id="IPR029063">
    <property type="entry name" value="SAM-dependent_MTases_sf"/>
</dbReference>
<reference evidence="6 7" key="1">
    <citation type="journal article" date="2009" name="Science">
        <title>Green evolution and dynamic adaptations revealed by genomes of the marine picoeukaryotes Micromonas.</title>
        <authorList>
            <person name="Worden A.Z."/>
            <person name="Lee J.H."/>
            <person name="Mock T."/>
            <person name="Rouze P."/>
            <person name="Simmons M.P."/>
            <person name="Aerts A.L."/>
            <person name="Allen A.E."/>
            <person name="Cuvelier M.L."/>
            <person name="Derelle E."/>
            <person name="Everett M.V."/>
            <person name="Foulon E."/>
            <person name="Grimwood J."/>
            <person name="Gundlach H."/>
            <person name="Henrissat B."/>
            <person name="Napoli C."/>
            <person name="McDonald S.M."/>
            <person name="Parker M.S."/>
            <person name="Rombauts S."/>
            <person name="Salamov A."/>
            <person name="Von Dassow P."/>
            <person name="Badger J.H."/>
            <person name="Coutinho P.M."/>
            <person name="Demir E."/>
            <person name="Dubchak I."/>
            <person name="Gentemann C."/>
            <person name="Eikrem W."/>
            <person name="Gready J.E."/>
            <person name="John U."/>
            <person name="Lanier W."/>
            <person name="Lindquist E.A."/>
            <person name="Lucas S."/>
            <person name="Mayer K.F."/>
            <person name="Moreau H."/>
            <person name="Not F."/>
            <person name="Otillar R."/>
            <person name="Panaud O."/>
            <person name="Pangilinan J."/>
            <person name="Paulsen I."/>
            <person name="Piegu B."/>
            <person name="Poliakov A."/>
            <person name="Robbens S."/>
            <person name="Schmutz J."/>
            <person name="Toulza E."/>
            <person name="Wyss T."/>
            <person name="Zelensky A."/>
            <person name="Zhou K."/>
            <person name="Armbrust E.V."/>
            <person name="Bhattacharya D."/>
            <person name="Goodenough U.W."/>
            <person name="Van de Peer Y."/>
            <person name="Grigoriev I.V."/>
        </authorList>
    </citation>
    <scope>NUCLEOTIDE SEQUENCE [LARGE SCALE GENOMIC DNA]</scope>
    <source>
        <strain evidence="7">RCC299 / NOUM17</strain>
    </source>
</reference>
<dbReference type="OMA" id="SGCSHEW"/>
<keyword evidence="7" id="KW-1185">Reference proteome</keyword>
<dbReference type="GO" id="GO:0006396">
    <property type="term" value="P:RNA processing"/>
    <property type="evidence" value="ECO:0007669"/>
    <property type="project" value="InterPro"/>
</dbReference>
<dbReference type="PANTHER" id="PTHR47548">
    <property type="entry name" value="BNAA06G32370D PROTEIN"/>
    <property type="match status" value="1"/>
</dbReference>
<protein>
    <submittedName>
        <fullName evidence="6">Uncharacterized protein</fullName>
    </submittedName>
</protein>
<evidence type="ECO:0000313" key="7">
    <source>
        <dbReference type="Proteomes" id="UP000002009"/>
    </source>
</evidence>
<feature type="region of interest" description="Disordered" evidence="5">
    <location>
        <begin position="435"/>
        <end position="503"/>
    </location>
</feature>
<dbReference type="STRING" id="296587.C1E822"/>
<dbReference type="Gene3D" id="2.40.50.1070">
    <property type="match status" value="1"/>
</dbReference>
<proteinExistence type="inferred from homology"/>
<gene>
    <name evidence="6" type="ORF">MICPUN_59220</name>
</gene>
<comment type="similarity">
    <text evidence="4">Belongs to the class I-like SAM-binding methyltransferase superfamily. RNA M5U methyltransferase family.</text>
</comment>
<feature type="region of interest" description="Disordered" evidence="5">
    <location>
        <begin position="12"/>
        <end position="43"/>
    </location>
</feature>
<keyword evidence="3 4" id="KW-0949">S-adenosyl-L-methionine</keyword>
<dbReference type="InParanoid" id="C1E822"/>
<dbReference type="Gene3D" id="3.40.50.150">
    <property type="entry name" value="Vaccinia Virus protein VP39"/>
    <property type="match status" value="2"/>
</dbReference>
<evidence type="ECO:0000256" key="3">
    <source>
        <dbReference type="ARBA" id="ARBA00022691"/>
    </source>
</evidence>
<dbReference type="Proteomes" id="UP000002009">
    <property type="component" value="Chromosome 6"/>
</dbReference>
<dbReference type="GeneID" id="8244465"/>
<feature type="binding site" evidence="4">
    <location>
        <position position="365"/>
    </location>
    <ligand>
        <name>S-adenosyl-L-methionine</name>
        <dbReference type="ChEBI" id="CHEBI:59789"/>
    </ligand>
</feature>
<dbReference type="InterPro" id="IPR010280">
    <property type="entry name" value="U5_MeTrfase_fam"/>
</dbReference>
<feature type="binding site" evidence="4">
    <location>
        <position position="413"/>
    </location>
    <ligand>
        <name>S-adenosyl-L-methionine</name>
        <dbReference type="ChEBI" id="CHEBI:59789"/>
    </ligand>
</feature>
<dbReference type="PROSITE" id="PS51687">
    <property type="entry name" value="SAM_MT_RNA_M5U"/>
    <property type="match status" value="1"/>
</dbReference>
<feature type="compositionally biased region" description="Basic residues" evidence="5">
    <location>
        <begin position="465"/>
        <end position="477"/>
    </location>
</feature>
<evidence type="ECO:0000313" key="6">
    <source>
        <dbReference type="EMBL" id="ACO64078.1"/>
    </source>
</evidence>
<dbReference type="PANTHER" id="PTHR47548:SF1">
    <property type="entry name" value="S-ADENOSYL-L-METHIONINE-DEPENDENT METHYLTRANSFERASES SUPERFAMILY PROTEIN"/>
    <property type="match status" value="1"/>
</dbReference>
<feature type="compositionally biased region" description="Low complexity" evidence="5">
    <location>
        <begin position="435"/>
        <end position="449"/>
    </location>
</feature>
<evidence type="ECO:0000256" key="2">
    <source>
        <dbReference type="ARBA" id="ARBA00022679"/>
    </source>
</evidence>
<dbReference type="AlphaFoldDB" id="C1E822"/>
<dbReference type="SUPFAM" id="SSF53335">
    <property type="entry name" value="S-adenosyl-L-methionine-dependent methyltransferases"/>
    <property type="match status" value="1"/>
</dbReference>
<dbReference type="EMBL" id="CP001327">
    <property type="protein sequence ID" value="ACO64078.1"/>
    <property type="molecule type" value="Genomic_DNA"/>
</dbReference>
<feature type="binding site" evidence="4">
    <location>
        <position position="310"/>
    </location>
    <ligand>
        <name>S-adenosyl-L-methionine</name>
        <dbReference type="ChEBI" id="CHEBI:59789"/>
    </ligand>
</feature>
<dbReference type="OrthoDB" id="10250660at2759"/>
<feature type="binding site" evidence="4">
    <location>
        <position position="337"/>
    </location>
    <ligand>
        <name>S-adenosyl-L-methionine</name>
        <dbReference type="ChEBI" id="CHEBI:59789"/>
    </ligand>
</feature>
<dbReference type="InterPro" id="IPR053304">
    <property type="entry name" value="RNA_M5U_MTase"/>
</dbReference>
<feature type="active site" description="Nucleophile" evidence="4">
    <location>
        <position position="516"/>
    </location>
</feature>
<dbReference type="GO" id="GO:0032259">
    <property type="term" value="P:methylation"/>
    <property type="evidence" value="ECO:0007669"/>
    <property type="project" value="UniProtKB-KW"/>
</dbReference>
<accession>C1E822</accession>
<sequence>MLAVGGRVWCRSGDRDTRSPRRADASRKASKARARKRAESPVRRAATVVTSDVAETRADASTDDAFSLGCPHFDTCSGCSTSTNLDDFPELRRAREYFARSHDAAFDCATGDVRGWRTRARLAARMVPDEDAAGGEKLALGLFARGSHDLVEIPGCVVQHPRLNDAAALIASACERAGIRAYDETTGEGELRYVQLTAVGADGRADLDTDAAVQVALVWNSPAPTTAAGPMTAPRAIALALKLWNSNSADGPGDIEPPNGVRVHSVWIDWNDAPGNKITGPHWTHLKGERFVWARHGAADVCFTPGSFVQANSRAFDAALERIRSFVFRGAAVSELYAGAGPIGLSIAATMGEDGDDEGSVRCVEIVGAAAETFERSKSKLPEGVGRRVSMAISRAEDACRDAVRDADVVIVDPPRMGLDPRTLTALTGGEAPAAEAGGTAAATAMADGQPEAAVVTEKKPMTRAAKRRARKKKRAKAANAPVADAKAPEEPKPSQPTVKFPAPPSRLSRLIYLSCGFAAFQRDCDALVKSGEWRLTHAEGFNFFPGSDHVETLAVFDREETGAAFWEG</sequence>